<dbReference type="AlphaFoldDB" id="A0A9C7UP33"/>
<dbReference type="SUPFAM" id="SSF47473">
    <property type="entry name" value="EF-hand"/>
    <property type="match status" value="1"/>
</dbReference>
<comment type="caution">
    <text evidence="2">The sequence shown here is derived from an EMBL/GenBank/DDBJ whole genome shotgun (WGS) entry which is preliminary data.</text>
</comment>
<organism evidence="2 4">
    <name type="scientific">Galdieria partita</name>
    <dbReference type="NCBI Taxonomy" id="83374"/>
    <lineage>
        <taxon>Eukaryota</taxon>
        <taxon>Rhodophyta</taxon>
        <taxon>Bangiophyceae</taxon>
        <taxon>Galdieriales</taxon>
        <taxon>Galdieriaceae</taxon>
        <taxon>Galdieria</taxon>
    </lineage>
</organism>
<evidence type="ECO:0000313" key="2">
    <source>
        <dbReference type="EMBL" id="GJQ10087.1"/>
    </source>
</evidence>
<reference evidence="2" key="2">
    <citation type="submission" date="2022-01" db="EMBL/GenBank/DDBJ databases">
        <authorList>
            <person name="Hirooka S."/>
            <person name="Miyagishima S.Y."/>
        </authorList>
    </citation>
    <scope>NUCLEOTIDE SEQUENCE</scope>
    <source>
        <strain evidence="2">NBRC 102759</strain>
    </source>
</reference>
<evidence type="ECO:0000313" key="4">
    <source>
        <dbReference type="Proteomes" id="UP001061958"/>
    </source>
</evidence>
<dbReference type="EMBL" id="BQMJ01000039">
    <property type="protein sequence ID" value="GJQ13054.1"/>
    <property type="molecule type" value="Genomic_DNA"/>
</dbReference>
<dbReference type="EMBL" id="BQMJ01000013">
    <property type="protein sequence ID" value="GJQ10087.1"/>
    <property type="molecule type" value="Genomic_DNA"/>
</dbReference>
<sequence length="128" mass="14475">MEQVSRNISRCSLDLSALEESQKENLEGKETDCVFTLEKRTTPPSVSTKEIENVLNLFLSYDQDKDGKISIKQLKELLSTLFSEGDLEDLFAQLSVDSLYSSGIIDWIEFLLGYGQLVARKRSCSENN</sequence>
<dbReference type="Gene3D" id="1.10.238.10">
    <property type="entry name" value="EF-hand"/>
    <property type="match status" value="1"/>
</dbReference>
<feature type="domain" description="EF-hand" evidence="1">
    <location>
        <begin position="49"/>
        <end position="84"/>
    </location>
</feature>
<reference evidence="2" key="1">
    <citation type="journal article" date="2022" name="Proc. Natl. Acad. Sci. U.S.A.">
        <title>Life cycle and functional genomics of the unicellular red alga Galdieria for elucidating algal and plant evolution and industrial use.</title>
        <authorList>
            <person name="Hirooka S."/>
            <person name="Itabashi T."/>
            <person name="Ichinose T.M."/>
            <person name="Onuma R."/>
            <person name="Fujiwara T."/>
            <person name="Yamashita S."/>
            <person name="Jong L.W."/>
            <person name="Tomita R."/>
            <person name="Iwane A.H."/>
            <person name="Miyagishima S.Y."/>
        </authorList>
    </citation>
    <scope>NUCLEOTIDE SEQUENCE</scope>
    <source>
        <strain evidence="2">NBRC 102759</strain>
    </source>
</reference>
<accession>A0A9C7UP33</accession>
<evidence type="ECO:0000259" key="1">
    <source>
        <dbReference type="PROSITE" id="PS50222"/>
    </source>
</evidence>
<dbReference type="Proteomes" id="UP001061958">
    <property type="component" value="Unassembled WGS sequence"/>
</dbReference>
<gene>
    <name evidence="2" type="ORF">GpartN1_g1878.t1</name>
    <name evidence="3" type="ORF">GpartN1_g4845.t1</name>
</gene>
<keyword evidence="4" id="KW-1185">Reference proteome</keyword>
<dbReference type="PROSITE" id="PS50222">
    <property type="entry name" value="EF_HAND_2"/>
    <property type="match status" value="1"/>
</dbReference>
<evidence type="ECO:0000313" key="3">
    <source>
        <dbReference type="EMBL" id="GJQ13054.1"/>
    </source>
</evidence>
<dbReference type="OrthoDB" id="26525at2759"/>
<dbReference type="InterPro" id="IPR011992">
    <property type="entry name" value="EF-hand-dom_pair"/>
</dbReference>
<dbReference type="GO" id="GO:0005509">
    <property type="term" value="F:calcium ion binding"/>
    <property type="evidence" value="ECO:0007669"/>
    <property type="project" value="InterPro"/>
</dbReference>
<proteinExistence type="predicted"/>
<protein>
    <recommendedName>
        <fullName evidence="1">EF-hand domain-containing protein</fullName>
    </recommendedName>
</protein>
<dbReference type="InterPro" id="IPR002048">
    <property type="entry name" value="EF_hand_dom"/>
</dbReference>
<name>A0A9C7UP33_9RHOD</name>
<dbReference type="Pfam" id="PF13405">
    <property type="entry name" value="EF-hand_6"/>
    <property type="match status" value="1"/>
</dbReference>